<protein>
    <submittedName>
        <fullName evidence="1">31607_t:CDS:1</fullName>
    </submittedName>
</protein>
<evidence type="ECO:0000313" key="2">
    <source>
        <dbReference type="Proteomes" id="UP000789920"/>
    </source>
</evidence>
<comment type="caution">
    <text evidence="1">The sequence shown here is derived from an EMBL/GenBank/DDBJ whole genome shotgun (WGS) entry which is preliminary data.</text>
</comment>
<proteinExistence type="predicted"/>
<dbReference type="EMBL" id="CAJVQC010006042">
    <property type="protein sequence ID" value="CAG8561954.1"/>
    <property type="molecule type" value="Genomic_DNA"/>
</dbReference>
<accession>A0ACA9M029</accession>
<sequence>MLHFPVYKFNQFSSKFNQFSSRFALISSLHRCYLRQYHPSKKALGTVVETDRDLIFEVLSTVPSRKEAQSFLKRFTIPYTRPPIPKPKVAKVPSTDKRSSSELTESDTNQQELRKEQFIDSLFSTNFDHVALIKIQGPFTPFNLKSVAKSLVHLQKLGLMSIVVLDNDNWKEMLKEGPARFNELKKWMLEDATKLSEAIEVSGGKSTPISDGVFTLTNSHVPEKNTNNHYQYFKLPGRTLATDAGAKINVSLRWLKWCYNLGQIPLILPIALDGLLIQRTIPANSGMIELSRTISNPSNADSLNLKTPELEPMKIIVINSEGGIPSEERKGAHVFINIQQEYDYLKQSYKVNPEWNYTHPTGLENLELVKSCLENLPPTSSAIMVPAYSSAALVSNLITDKPRFSSSLPLTASTTPSTPITVLRYGAPVLFHHSLSTINIPSFQSLIEASFGRKLKIDDYLSRLENCLDMIIVVGDYQGAVVVTMEDAEGNKKGDLPYLDKIAVAPNSQGMGIADILWKQLQTNYPNLLWRSRDDNIVNTWYFERSDGNFRIPGTHWVMFWYGSDAINKLHEYAKVFKRIPASFF</sequence>
<organism evidence="1 2">
    <name type="scientific">Racocetra persica</name>
    <dbReference type="NCBI Taxonomy" id="160502"/>
    <lineage>
        <taxon>Eukaryota</taxon>
        <taxon>Fungi</taxon>
        <taxon>Fungi incertae sedis</taxon>
        <taxon>Mucoromycota</taxon>
        <taxon>Glomeromycotina</taxon>
        <taxon>Glomeromycetes</taxon>
        <taxon>Diversisporales</taxon>
        <taxon>Gigasporaceae</taxon>
        <taxon>Racocetra</taxon>
    </lineage>
</organism>
<evidence type="ECO:0000313" key="1">
    <source>
        <dbReference type="EMBL" id="CAG8561954.1"/>
    </source>
</evidence>
<dbReference type="Proteomes" id="UP000789920">
    <property type="component" value="Unassembled WGS sequence"/>
</dbReference>
<gene>
    <name evidence="1" type="ORF">RPERSI_LOCUS4401</name>
</gene>
<name>A0ACA9M029_9GLOM</name>
<reference evidence="1" key="1">
    <citation type="submission" date="2021-06" db="EMBL/GenBank/DDBJ databases">
        <authorList>
            <person name="Kallberg Y."/>
            <person name="Tangrot J."/>
            <person name="Rosling A."/>
        </authorList>
    </citation>
    <scope>NUCLEOTIDE SEQUENCE</scope>
    <source>
        <strain evidence="1">MA461A</strain>
    </source>
</reference>
<keyword evidence="2" id="KW-1185">Reference proteome</keyword>